<dbReference type="SUPFAM" id="SSF53474">
    <property type="entry name" value="alpha/beta-Hydrolases"/>
    <property type="match status" value="1"/>
</dbReference>
<evidence type="ECO:0000256" key="2">
    <source>
        <dbReference type="ARBA" id="ARBA00022801"/>
    </source>
</evidence>
<dbReference type="PANTHER" id="PTHR48081">
    <property type="entry name" value="AB HYDROLASE SUPERFAMILY PROTEIN C4A8.06C"/>
    <property type="match status" value="1"/>
</dbReference>
<feature type="domain" description="Alpha/beta hydrolase fold-3" evidence="3">
    <location>
        <begin position="76"/>
        <end position="274"/>
    </location>
</feature>
<keyword evidence="5" id="KW-1185">Reference proteome</keyword>
<dbReference type="PROSITE" id="PS01173">
    <property type="entry name" value="LIPASE_GDXG_HIS"/>
    <property type="match status" value="1"/>
</dbReference>
<comment type="caution">
    <text evidence="4">The sequence shown here is derived from an EMBL/GenBank/DDBJ whole genome shotgun (WGS) entry which is preliminary data.</text>
</comment>
<organism evidence="4 5">
    <name type="scientific">Nocardioides koreensis</name>
    <dbReference type="NCBI Taxonomy" id="433651"/>
    <lineage>
        <taxon>Bacteria</taxon>
        <taxon>Bacillati</taxon>
        <taxon>Actinomycetota</taxon>
        <taxon>Actinomycetes</taxon>
        <taxon>Propionibacteriales</taxon>
        <taxon>Nocardioidaceae</taxon>
        <taxon>Nocardioides</taxon>
    </lineage>
</organism>
<comment type="similarity">
    <text evidence="1">Belongs to the 'GDXG' lipolytic enzyme family.</text>
</comment>
<dbReference type="InterPro" id="IPR002168">
    <property type="entry name" value="Lipase_GDXG_HIS_AS"/>
</dbReference>
<reference evidence="4 5" key="1">
    <citation type="journal article" date="2019" name="Int. J. Syst. Evol. Microbiol.">
        <title>The Global Catalogue of Microorganisms (GCM) 10K type strain sequencing project: providing services to taxonomists for standard genome sequencing and annotation.</title>
        <authorList>
            <consortium name="The Broad Institute Genomics Platform"/>
            <consortium name="The Broad Institute Genome Sequencing Center for Infectious Disease"/>
            <person name="Wu L."/>
            <person name="Ma J."/>
        </authorList>
    </citation>
    <scope>NUCLEOTIDE SEQUENCE [LARGE SCALE GENOMIC DNA]</scope>
    <source>
        <strain evidence="4 5">JCM 16022</strain>
    </source>
</reference>
<dbReference type="Proteomes" id="UP001501771">
    <property type="component" value="Unassembled WGS sequence"/>
</dbReference>
<sequence>MPLDPQLATLLDLVNAAEKKMHEGTPAEARAAFRTLTVDFVKPEDVVPVGSVEDLTVAGRPARVYRPEGAVETPTLVYFHGGGYVIGDLDTHDQTCRRICRGAEVTVLAVDYRLAPEEGFPAGVEDAIAATRWAAEHLPGTRLAVGGDSAGGNLSAVVAQTLPELVQAQVLLYPAVDTFGDYPSRQENAEGFFLDMPTMVWFLEQYVGSVVDLDPGDVRLSPLLGDLTGVAPALVVTAELDPLRDEGNAYAAKLSAAGVAVDEVTYPGLIHGFMEMGPWSAAAADAVDDVVLRISKLLRG</sequence>
<dbReference type="EMBL" id="BAAAQR010000001">
    <property type="protein sequence ID" value="GAA2137695.1"/>
    <property type="molecule type" value="Genomic_DNA"/>
</dbReference>
<keyword evidence="2" id="KW-0378">Hydrolase</keyword>
<accession>A0ABN2Z6U3</accession>
<gene>
    <name evidence="4" type="ORF">GCM10009844_05000</name>
</gene>
<protein>
    <recommendedName>
        <fullName evidence="3">Alpha/beta hydrolase fold-3 domain-containing protein</fullName>
    </recommendedName>
</protein>
<dbReference type="Pfam" id="PF07859">
    <property type="entry name" value="Abhydrolase_3"/>
    <property type="match status" value="1"/>
</dbReference>
<evidence type="ECO:0000313" key="4">
    <source>
        <dbReference type="EMBL" id="GAA2137695.1"/>
    </source>
</evidence>
<dbReference type="InterPro" id="IPR029058">
    <property type="entry name" value="AB_hydrolase_fold"/>
</dbReference>
<dbReference type="Gene3D" id="3.40.50.1820">
    <property type="entry name" value="alpha/beta hydrolase"/>
    <property type="match status" value="1"/>
</dbReference>
<dbReference type="InterPro" id="IPR013094">
    <property type="entry name" value="AB_hydrolase_3"/>
</dbReference>
<dbReference type="RefSeq" id="WP_344147054.1">
    <property type="nucleotide sequence ID" value="NZ_BAAAQR010000001.1"/>
</dbReference>
<evidence type="ECO:0000313" key="5">
    <source>
        <dbReference type="Proteomes" id="UP001501771"/>
    </source>
</evidence>
<evidence type="ECO:0000256" key="1">
    <source>
        <dbReference type="ARBA" id="ARBA00010515"/>
    </source>
</evidence>
<dbReference type="InterPro" id="IPR050300">
    <property type="entry name" value="GDXG_lipolytic_enzyme"/>
</dbReference>
<evidence type="ECO:0000259" key="3">
    <source>
        <dbReference type="Pfam" id="PF07859"/>
    </source>
</evidence>
<name>A0ABN2Z6U3_9ACTN</name>
<dbReference type="PANTHER" id="PTHR48081:SF8">
    <property type="entry name" value="ALPHA_BETA HYDROLASE FOLD-3 DOMAIN-CONTAINING PROTEIN-RELATED"/>
    <property type="match status" value="1"/>
</dbReference>
<proteinExistence type="inferred from homology"/>